<reference evidence="1" key="1">
    <citation type="journal article" date="2020" name="mSystems">
        <title>Genome- and Community-Level Interaction Insights into Carbon Utilization and Element Cycling Functions of Hydrothermarchaeota in Hydrothermal Sediment.</title>
        <authorList>
            <person name="Zhou Z."/>
            <person name="Liu Y."/>
            <person name="Xu W."/>
            <person name="Pan J."/>
            <person name="Luo Z.H."/>
            <person name="Li M."/>
        </authorList>
    </citation>
    <scope>NUCLEOTIDE SEQUENCE [LARGE SCALE GENOMIC DNA]</scope>
    <source>
        <strain evidence="1">SpSt-508</strain>
    </source>
</reference>
<proteinExistence type="predicted"/>
<sequence length="138" mass="15420">MNSRGGNSHKANGKVHAMGLFGGKDWNIIAVIFERKDLYRVNGNRGKGSDAVKARDGAKNHPRTIFWAVFDQKRMFLEGEVGLGHNMVPESVVQKLRRELHTNPTVVQVLSVLEKGELPMIAKPLLWSGYPKSETPEE</sequence>
<name>A0A7C4LIT6_9PLAN</name>
<accession>A0A7C4LIT6</accession>
<protein>
    <submittedName>
        <fullName evidence="1">Uncharacterized protein</fullName>
    </submittedName>
</protein>
<gene>
    <name evidence="1" type="ORF">ENS64_00045</name>
</gene>
<evidence type="ECO:0000313" key="1">
    <source>
        <dbReference type="EMBL" id="HGT37654.1"/>
    </source>
</evidence>
<dbReference type="AlphaFoldDB" id="A0A7C4LIT6"/>
<dbReference type="EMBL" id="DSVQ01000001">
    <property type="protein sequence ID" value="HGT37654.1"/>
    <property type="molecule type" value="Genomic_DNA"/>
</dbReference>
<comment type="caution">
    <text evidence="1">The sequence shown here is derived from an EMBL/GenBank/DDBJ whole genome shotgun (WGS) entry which is preliminary data.</text>
</comment>
<organism evidence="1">
    <name type="scientific">Schlesneria paludicola</name>
    <dbReference type="NCBI Taxonomy" id="360056"/>
    <lineage>
        <taxon>Bacteria</taxon>
        <taxon>Pseudomonadati</taxon>
        <taxon>Planctomycetota</taxon>
        <taxon>Planctomycetia</taxon>
        <taxon>Planctomycetales</taxon>
        <taxon>Planctomycetaceae</taxon>
        <taxon>Schlesneria</taxon>
    </lineage>
</organism>